<name>A0AB40DAV9_DROSZ</name>
<sequence length="250" mass="28787">MGACRTIFVVIVIYLNIVACESKRRKLLQTIPVDYCEEYCKGICIDTISQKTCDNEDLNFILTNAYQLILNDGYLEVKWNIPDANITDLISINKESNVKLKELIVSDTNPGTRAVDYLRQLGVEKVSRFEKQLSSFEAIERNVHYLHGPKSIILNVRNSIRMDEITDYIKQTMDNINEIIINAIDESENQYIRIGDGVFKGKSKITSLTFTGFKLENFTTETFDLLVNLRKLVLSKCTIKNFTFLRYVKI</sequence>
<dbReference type="GeneID" id="108011271"/>
<accession>A0AB40DAV9</accession>
<dbReference type="InterPro" id="IPR032675">
    <property type="entry name" value="LRR_dom_sf"/>
</dbReference>
<evidence type="ECO:0000256" key="1">
    <source>
        <dbReference type="SAM" id="SignalP"/>
    </source>
</evidence>
<evidence type="ECO:0000313" key="3">
    <source>
        <dbReference type="RefSeq" id="XP_065721294.2"/>
    </source>
</evidence>
<gene>
    <name evidence="3" type="primary">LOC108011271</name>
</gene>
<feature type="chain" id="PRO_5047202514" description="Receptor L-domain domain-containing protein" evidence="1">
    <location>
        <begin position="23"/>
        <end position="250"/>
    </location>
</feature>
<proteinExistence type="predicted"/>
<feature type="signal peptide" evidence="1">
    <location>
        <begin position="1"/>
        <end position="22"/>
    </location>
</feature>
<dbReference type="Gene3D" id="3.80.10.10">
    <property type="entry name" value="Ribonuclease Inhibitor"/>
    <property type="match status" value="1"/>
</dbReference>
<dbReference type="GO" id="GO:0007165">
    <property type="term" value="P:signal transduction"/>
    <property type="evidence" value="ECO:0007669"/>
    <property type="project" value="InterPro"/>
</dbReference>
<keyword evidence="1" id="KW-0732">Signal</keyword>
<keyword evidence="2" id="KW-1185">Reference proteome</keyword>
<organism evidence="2 3">
    <name type="scientific">Drosophila suzukii</name>
    <name type="common">Spotted-wing drosophila fruit fly</name>
    <dbReference type="NCBI Taxonomy" id="28584"/>
    <lineage>
        <taxon>Eukaryota</taxon>
        <taxon>Metazoa</taxon>
        <taxon>Ecdysozoa</taxon>
        <taxon>Arthropoda</taxon>
        <taxon>Hexapoda</taxon>
        <taxon>Insecta</taxon>
        <taxon>Pterygota</taxon>
        <taxon>Neoptera</taxon>
        <taxon>Endopterygota</taxon>
        <taxon>Diptera</taxon>
        <taxon>Brachycera</taxon>
        <taxon>Muscomorpha</taxon>
        <taxon>Ephydroidea</taxon>
        <taxon>Drosophilidae</taxon>
        <taxon>Drosophila</taxon>
        <taxon>Sophophora</taxon>
    </lineage>
</organism>
<dbReference type="AlphaFoldDB" id="A0AB40DAV9"/>
<dbReference type="SUPFAM" id="SSF52058">
    <property type="entry name" value="L domain-like"/>
    <property type="match status" value="1"/>
</dbReference>
<dbReference type="GO" id="GO:0038023">
    <property type="term" value="F:signaling receptor activity"/>
    <property type="evidence" value="ECO:0007669"/>
    <property type="project" value="TreeGrafter"/>
</dbReference>
<dbReference type="Proteomes" id="UP001652628">
    <property type="component" value="Chromosome 3"/>
</dbReference>
<evidence type="ECO:0008006" key="4">
    <source>
        <dbReference type="Google" id="ProtNLM"/>
    </source>
</evidence>
<dbReference type="RefSeq" id="XP_065721294.2">
    <property type="nucleotide sequence ID" value="XM_065865222.2"/>
</dbReference>
<dbReference type="GO" id="GO:0005886">
    <property type="term" value="C:plasma membrane"/>
    <property type="evidence" value="ECO:0007669"/>
    <property type="project" value="TreeGrafter"/>
</dbReference>
<evidence type="ECO:0000313" key="2">
    <source>
        <dbReference type="Proteomes" id="UP001652628"/>
    </source>
</evidence>
<reference evidence="3" key="1">
    <citation type="submission" date="2025-08" db="UniProtKB">
        <authorList>
            <consortium name="RefSeq"/>
        </authorList>
    </citation>
    <scope>IDENTIFICATION</scope>
</reference>
<protein>
    <recommendedName>
        <fullName evidence="4">Receptor L-domain domain-containing protein</fullName>
    </recommendedName>
</protein>